<dbReference type="PANTHER" id="PTHR43428:SF1">
    <property type="entry name" value="ARSENATE REDUCTASE"/>
    <property type="match status" value="1"/>
</dbReference>
<dbReference type="Pfam" id="PF01451">
    <property type="entry name" value="LMWPc"/>
    <property type="match status" value="1"/>
</dbReference>
<sequence length="169" mass="19196">MTQKSYNVLFICTWNSARSIMAEAILNQMGNGYFRAFSAGSHPIGEVNPLSIHLLQSLNYDTVGLRSKHWDEFISDGAPHFDFVFTVCDKTAGEPCPDWPGQPMPAQWGVEDPVRFFRSVEQQQKAFFITYLLLKRRISLFCSLPIDKLDAITMKRHIDDIGLVHETGV</sequence>
<accession>A0A2S6H769</accession>
<dbReference type="InterPro" id="IPR036196">
    <property type="entry name" value="Ptyr_pPase_sf"/>
</dbReference>
<dbReference type="GO" id="GO:0046685">
    <property type="term" value="P:response to arsenic-containing substance"/>
    <property type="evidence" value="ECO:0007669"/>
    <property type="project" value="UniProtKB-KW"/>
</dbReference>
<comment type="caution">
    <text evidence="3">The sequence shown here is derived from an EMBL/GenBank/DDBJ whole genome shotgun (WGS) entry which is preliminary data.</text>
</comment>
<protein>
    <submittedName>
        <fullName evidence="3">Protein-tyrosine-phosphatase</fullName>
    </submittedName>
</protein>
<gene>
    <name evidence="3" type="ORF">B0F88_102240</name>
</gene>
<dbReference type="Proteomes" id="UP000238071">
    <property type="component" value="Unassembled WGS sequence"/>
</dbReference>
<dbReference type="RefSeq" id="WP_104422516.1">
    <property type="nucleotide sequence ID" value="NZ_PTIY01000002.1"/>
</dbReference>
<dbReference type="SUPFAM" id="SSF52788">
    <property type="entry name" value="Phosphotyrosine protein phosphatases I"/>
    <property type="match status" value="1"/>
</dbReference>
<proteinExistence type="predicted"/>
<dbReference type="OrthoDB" id="9793058at2"/>
<reference evidence="3 4" key="1">
    <citation type="submission" date="2018-02" db="EMBL/GenBank/DDBJ databases">
        <title>Subsurface microbial communities from deep shales in Ohio and West Virginia, USA.</title>
        <authorList>
            <person name="Wrighton K."/>
        </authorList>
    </citation>
    <scope>NUCLEOTIDE SEQUENCE [LARGE SCALE GENOMIC DNA]</scope>
    <source>
        <strain evidence="3 4">OWC-G53F</strain>
    </source>
</reference>
<dbReference type="Gene3D" id="3.40.50.2300">
    <property type="match status" value="1"/>
</dbReference>
<dbReference type="PANTHER" id="PTHR43428">
    <property type="entry name" value="ARSENATE REDUCTASE"/>
    <property type="match status" value="1"/>
</dbReference>
<dbReference type="EMBL" id="PTIY01000002">
    <property type="protein sequence ID" value="PPK73260.1"/>
    <property type="molecule type" value="Genomic_DNA"/>
</dbReference>
<feature type="domain" description="Phosphotyrosine protein phosphatase I" evidence="2">
    <location>
        <begin position="6"/>
        <end position="144"/>
    </location>
</feature>
<name>A0A2S6H769_9GAMM</name>
<dbReference type="SMART" id="SM00226">
    <property type="entry name" value="LMWPc"/>
    <property type="match status" value="1"/>
</dbReference>
<dbReference type="InterPro" id="IPR023485">
    <property type="entry name" value="Ptyr_pPase"/>
</dbReference>
<keyword evidence="4" id="KW-1185">Reference proteome</keyword>
<dbReference type="AlphaFoldDB" id="A0A2S6H769"/>
<evidence type="ECO:0000259" key="2">
    <source>
        <dbReference type="SMART" id="SM00226"/>
    </source>
</evidence>
<dbReference type="CDD" id="cd16345">
    <property type="entry name" value="LMWP_ArsC"/>
    <property type="match status" value="1"/>
</dbReference>
<organism evidence="3 4">
    <name type="scientific">Methylobacter tundripaludum</name>
    <dbReference type="NCBI Taxonomy" id="173365"/>
    <lineage>
        <taxon>Bacteria</taxon>
        <taxon>Pseudomonadati</taxon>
        <taxon>Pseudomonadota</taxon>
        <taxon>Gammaproteobacteria</taxon>
        <taxon>Methylococcales</taxon>
        <taxon>Methylococcaceae</taxon>
        <taxon>Methylobacter</taxon>
    </lineage>
</organism>
<keyword evidence="1" id="KW-0059">Arsenical resistance</keyword>
<evidence type="ECO:0000313" key="3">
    <source>
        <dbReference type="EMBL" id="PPK73260.1"/>
    </source>
</evidence>
<evidence type="ECO:0000256" key="1">
    <source>
        <dbReference type="ARBA" id="ARBA00022849"/>
    </source>
</evidence>
<evidence type="ECO:0000313" key="4">
    <source>
        <dbReference type="Proteomes" id="UP000238071"/>
    </source>
</evidence>